<dbReference type="STRING" id="1122192.SAMN02745673_02550"/>
<keyword evidence="4" id="KW-1185">Reference proteome</keyword>
<dbReference type="Pfam" id="PF14559">
    <property type="entry name" value="TPR_19"/>
    <property type="match status" value="1"/>
</dbReference>
<evidence type="ECO:0000313" key="3">
    <source>
        <dbReference type="EMBL" id="SKA11361.1"/>
    </source>
</evidence>
<protein>
    <submittedName>
        <fullName evidence="3">Tetratricopeptide repeat-containing protein</fullName>
    </submittedName>
</protein>
<dbReference type="Gene3D" id="1.25.40.10">
    <property type="entry name" value="Tetratricopeptide repeat domain"/>
    <property type="match status" value="2"/>
</dbReference>
<dbReference type="Proteomes" id="UP000190637">
    <property type="component" value="Unassembled WGS sequence"/>
</dbReference>
<gene>
    <name evidence="3" type="ORF">SAMN02745673_02550</name>
</gene>
<evidence type="ECO:0000256" key="1">
    <source>
        <dbReference type="ARBA" id="ARBA00022737"/>
    </source>
</evidence>
<sequence length="419" mass="44601">MDPTEDPRSRRLSALVRLRRPEQAERAARELLAEAPDHPLALFALAWAQHTLGDLDGAARSAQHLVTAHPDLPYGYGWYAALLVDGHGHHAEALRYARHAAGLAPDDPWALRVLALAAMEVPGCGEEALAAATEALRLDPDAPDGHDTLRAVHCSAGEWGKAVEAARAAVALAPGDPGLRFRLGQALLRLDRHAEAGEALLSALREAPLKWTRATWGTLLSVGVPEPLRGLYLDTCAALGLPDLTVPHAAGDDPDLAQEQLDVAFRLASAGSARRAREILDALVHDQPHNPDARGCLGVLLEEAGEHERAAELLLPLVRSGHHDVDVHSSTVHALYGLGRPGDAAEVARAASELFPSVDLFPYLDAVLRNELGDRRAALAAAELTLSRNPDHPDAPAERAIALRSLTCAAEEGTPRGTP</sequence>
<dbReference type="RefSeq" id="WP_159457259.1">
    <property type="nucleotide sequence ID" value="NZ_FUWS01000006.1"/>
</dbReference>
<dbReference type="OrthoDB" id="549777at2"/>
<evidence type="ECO:0000313" key="4">
    <source>
        <dbReference type="Proteomes" id="UP000190637"/>
    </source>
</evidence>
<dbReference type="InterPro" id="IPR051012">
    <property type="entry name" value="CellSynth/LPSAsmb/PSIAsmb"/>
</dbReference>
<organism evidence="3 4">
    <name type="scientific">Marinactinospora thermotolerans DSM 45154</name>
    <dbReference type="NCBI Taxonomy" id="1122192"/>
    <lineage>
        <taxon>Bacteria</taxon>
        <taxon>Bacillati</taxon>
        <taxon>Actinomycetota</taxon>
        <taxon>Actinomycetes</taxon>
        <taxon>Streptosporangiales</taxon>
        <taxon>Nocardiopsidaceae</taxon>
        <taxon>Marinactinospora</taxon>
    </lineage>
</organism>
<name>A0A1T4R6V4_9ACTN</name>
<reference evidence="3 4" key="1">
    <citation type="submission" date="2017-02" db="EMBL/GenBank/DDBJ databases">
        <authorList>
            <person name="Peterson S.W."/>
        </authorList>
    </citation>
    <scope>NUCLEOTIDE SEQUENCE [LARGE SCALE GENOMIC DNA]</scope>
    <source>
        <strain evidence="3 4">DSM 45154</strain>
    </source>
</reference>
<dbReference type="InterPro" id="IPR011990">
    <property type="entry name" value="TPR-like_helical_dom_sf"/>
</dbReference>
<dbReference type="SUPFAM" id="SSF48452">
    <property type="entry name" value="TPR-like"/>
    <property type="match status" value="2"/>
</dbReference>
<evidence type="ECO:0000256" key="2">
    <source>
        <dbReference type="ARBA" id="ARBA00022803"/>
    </source>
</evidence>
<keyword evidence="2" id="KW-0802">TPR repeat</keyword>
<accession>A0A1T4R6V4</accession>
<dbReference type="PANTHER" id="PTHR45586">
    <property type="entry name" value="TPR REPEAT-CONTAINING PROTEIN PA4667"/>
    <property type="match status" value="1"/>
</dbReference>
<dbReference type="PANTHER" id="PTHR45586:SF1">
    <property type="entry name" value="LIPOPOLYSACCHARIDE ASSEMBLY PROTEIN B"/>
    <property type="match status" value="1"/>
</dbReference>
<proteinExistence type="predicted"/>
<dbReference type="Pfam" id="PF13432">
    <property type="entry name" value="TPR_16"/>
    <property type="match status" value="2"/>
</dbReference>
<dbReference type="EMBL" id="FUWS01000006">
    <property type="protein sequence ID" value="SKA11361.1"/>
    <property type="molecule type" value="Genomic_DNA"/>
</dbReference>
<dbReference type="AlphaFoldDB" id="A0A1T4R6V4"/>
<keyword evidence="1" id="KW-0677">Repeat</keyword>